<dbReference type="RefSeq" id="WP_136012179.1">
    <property type="nucleotide sequence ID" value="NZ_SRYE01000002.1"/>
</dbReference>
<gene>
    <name evidence="7" type="ORF">E5334_03185</name>
</gene>
<accession>A0A4V3RRE1</accession>
<dbReference type="InterPro" id="IPR013525">
    <property type="entry name" value="ABC2_TM"/>
</dbReference>
<evidence type="ECO:0000256" key="4">
    <source>
        <dbReference type="ARBA" id="ARBA00023136"/>
    </source>
</evidence>
<evidence type="ECO:0000256" key="1">
    <source>
        <dbReference type="ARBA" id="ARBA00004141"/>
    </source>
</evidence>
<evidence type="ECO:0000313" key="8">
    <source>
        <dbReference type="Proteomes" id="UP000310263"/>
    </source>
</evidence>
<evidence type="ECO:0000256" key="5">
    <source>
        <dbReference type="SAM" id="Phobius"/>
    </source>
</evidence>
<evidence type="ECO:0000256" key="2">
    <source>
        <dbReference type="ARBA" id="ARBA00022692"/>
    </source>
</evidence>
<protein>
    <submittedName>
        <fullName evidence="7">ABC transporter permease</fullName>
    </submittedName>
</protein>
<name>A0A4V3RRE1_9ACTN</name>
<reference evidence="7 8" key="1">
    <citation type="submission" date="2019-04" db="EMBL/GenBank/DDBJ databases">
        <title>Microbes associate with the intestines of laboratory mice.</title>
        <authorList>
            <person name="Navarre W."/>
            <person name="Wong E."/>
            <person name="Huang K."/>
            <person name="Tropini C."/>
            <person name="Ng K."/>
            <person name="Yu B."/>
        </authorList>
    </citation>
    <scope>NUCLEOTIDE SEQUENCE [LARGE SCALE GENOMIC DNA]</scope>
    <source>
        <strain evidence="7 8">NM07_P-09</strain>
    </source>
</reference>
<feature type="transmembrane region" description="Helical" evidence="5">
    <location>
        <begin position="281"/>
        <end position="303"/>
    </location>
</feature>
<dbReference type="Pfam" id="PF12698">
    <property type="entry name" value="ABC2_membrane_3"/>
    <property type="match status" value="1"/>
</dbReference>
<comment type="subcellular location">
    <subcellularLocation>
        <location evidence="1">Membrane</location>
        <topology evidence="1">Multi-pass membrane protein</topology>
    </subcellularLocation>
</comment>
<dbReference type="GO" id="GO:0016020">
    <property type="term" value="C:membrane"/>
    <property type="evidence" value="ECO:0007669"/>
    <property type="project" value="UniProtKB-SubCell"/>
</dbReference>
<dbReference type="AlphaFoldDB" id="A0A4V3RRE1"/>
<feature type="transmembrane region" description="Helical" evidence="5">
    <location>
        <begin position="374"/>
        <end position="394"/>
    </location>
</feature>
<evidence type="ECO:0000313" key="7">
    <source>
        <dbReference type="EMBL" id="TGY62450.1"/>
    </source>
</evidence>
<dbReference type="Proteomes" id="UP000310263">
    <property type="component" value="Unassembled WGS sequence"/>
</dbReference>
<proteinExistence type="predicted"/>
<organism evidence="7 8">
    <name type="scientific">Muricaecibacterium torontonense</name>
    <dbReference type="NCBI Taxonomy" id="3032871"/>
    <lineage>
        <taxon>Bacteria</taxon>
        <taxon>Bacillati</taxon>
        <taxon>Actinomycetota</taxon>
        <taxon>Coriobacteriia</taxon>
        <taxon>Coriobacteriales</taxon>
        <taxon>Atopobiaceae</taxon>
        <taxon>Muricaecibacterium</taxon>
    </lineage>
</organism>
<feature type="transmembrane region" description="Helical" evidence="5">
    <location>
        <begin position="18"/>
        <end position="37"/>
    </location>
</feature>
<dbReference type="GO" id="GO:0140359">
    <property type="term" value="F:ABC-type transporter activity"/>
    <property type="evidence" value="ECO:0007669"/>
    <property type="project" value="InterPro"/>
</dbReference>
<keyword evidence="8" id="KW-1185">Reference proteome</keyword>
<dbReference type="OrthoDB" id="3240057at2"/>
<keyword evidence="4 5" id="KW-0472">Membrane</keyword>
<comment type="caution">
    <text evidence="7">The sequence shown here is derived from an EMBL/GenBank/DDBJ whole genome shotgun (WGS) entry which is preliminary data.</text>
</comment>
<keyword evidence="3 5" id="KW-1133">Transmembrane helix</keyword>
<feature type="domain" description="ABC-2 type transporter transmembrane" evidence="6">
    <location>
        <begin position="16"/>
        <end position="393"/>
    </location>
</feature>
<keyword evidence="2 5" id="KW-0812">Transmembrane</keyword>
<feature type="transmembrane region" description="Helical" evidence="5">
    <location>
        <begin position="247"/>
        <end position="269"/>
    </location>
</feature>
<sequence>MCKNWRLALLALVRDKNFLIWCLGLPLGLATIFIFMFQPIDKLAGLDQLPIAAVRLDATQAATPQGHAYTQFLEALGGAADGASGSPTITVDWQDSAEEARQAVQGSQGAEKPLPGLVRLGPDSQLTFEAAPTNDSVTQMEQSVITSVCDSWQARMDAAVTLAAQDPALLAHTSVQAALADATDLVQKVSLTENSPRETCAFYFALLGFTALMCAQNSLLAALTLVPGASACGSRITASGQPRGRQMLVWLTASWAASFAGLVICLTYVCWAASIDFGARTGLVVLALAAASFMATGLGGLVAVAGPRETGAKEGVLTTVTCVGALFAGLYGEPVMEMANQVAKAAPVTAWINPVRQVMESLSALIYYDSLAPFWMHLGLVAAAGALCCAIGVLRLRRLRRESV</sequence>
<evidence type="ECO:0000256" key="3">
    <source>
        <dbReference type="ARBA" id="ARBA00022989"/>
    </source>
</evidence>
<dbReference type="EMBL" id="SRYE01000002">
    <property type="protein sequence ID" value="TGY62450.1"/>
    <property type="molecule type" value="Genomic_DNA"/>
</dbReference>
<evidence type="ECO:0000259" key="6">
    <source>
        <dbReference type="Pfam" id="PF12698"/>
    </source>
</evidence>